<keyword evidence="1" id="KW-0472">Membrane</keyword>
<dbReference type="HOGENOM" id="CLU_2195266_0_0_14"/>
<keyword evidence="1" id="KW-0812">Transmembrane</keyword>
<keyword evidence="1" id="KW-1133">Transmembrane helix</keyword>
<dbReference type="PATRIC" id="fig|1276258.3.peg.303"/>
<sequence>MKNSARLISIIGSIIFFISAIVTLINDHSKRWSLAEDIFVIIFSIFLIVILIIKTNRKLSLLWFTLVLLFGVVYIILLFTNFKNLLYLSPGIVCCIGGIIGLVAVAKD</sequence>
<dbReference type="KEGG" id="sapi:SAPIS_v1c03080"/>
<dbReference type="AlphaFoldDB" id="V5RHY6"/>
<evidence type="ECO:0000313" key="2">
    <source>
        <dbReference type="EMBL" id="AHB36154.1"/>
    </source>
</evidence>
<gene>
    <name evidence="2" type="ORF">SAPIS_v1c03080</name>
</gene>
<protein>
    <recommendedName>
        <fullName evidence="4">Transmembrane protein</fullName>
    </recommendedName>
</protein>
<feature type="transmembrane region" description="Helical" evidence="1">
    <location>
        <begin position="60"/>
        <end position="79"/>
    </location>
</feature>
<organism evidence="2 3">
    <name type="scientific">Spiroplasma apis B31</name>
    <dbReference type="NCBI Taxonomy" id="1276258"/>
    <lineage>
        <taxon>Bacteria</taxon>
        <taxon>Bacillati</taxon>
        <taxon>Mycoplasmatota</taxon>
        <taxon>Mollicutes</taxon>
        <taxon>Entomoplasmatales</taxon>
        <taxon>Spiroplasmataceae</taxon>
        <taxon>Spiroplasma</taxon>
    </lineage>
</organism>
<dbReference type="Proteomes" id="UP000018550">
    <property type="component" value="Chromosome"/>
</dbReference>
<evidence type="ECO:0000256" key="1">
    <source>
        <dbReference type="SAM" id="Phobius"/>
    </source>
</evidence>
<feature type="transmembrane region" description="Helical" evidence="1">
    <location>
        <begin position="85"/>
        <end position="106"/>
    </location>
</feature>
<name>V5RHY6_SPIAP</name>
<feature type="transmembrane region" description="Helical" evidence="1">
    <location>
        <begin position="32"/>
        <end position="53"/>
    </location>
</feature>
<dbReference type="EMBL" id="CP006682">
    <property type="protein sequence ID" value="AHB36154.1"/>
    <property type="molecule type" value="Genomic_DNA"/>
</dbReference>
<feature type="transmembrane region" description="Helical" evidence="1">
    <location>
        <begin position="7"/>
        <end position="26"/>
    </location>
</feature>
<dbReference type="RefSeq" id="WP_023789088.1">
    <property type="nucleotide sequence ID" value="NC_022998.1"/>
</dbReference>
<evidence type="ECO:0000313" key="3">
    <source>
        <dbReference type="Proteomes" id="UP000018550"/>
    </source>
</evidence>
<dbReference type="STRING" id="1276258.SAPIS_v1c03080"/>
<proteinExistence type="predicted"/>
<keyword evidence="3" id="KW-1185">Reference proteome</keyword>
<reference evidence="2 3" key="1">
    <citation type="journal article" date="2014" name="Genome Announc.">
        <title>Complete Genome Sequence of Spiroplasma apis B31T (ATCC 33834), a Bacterium Associated with May Disease of Honeybees (Apis mellifera).</title>
        <authorList>
            <person name="Ku C."/>
            <person name="Lo W.S."/>
            <person name="Chen L.L."/>
            <person name="Kuo C.H."/>
        </authorList>
    </citation>
    <scope>NUCLEOTIDE SEQUENCE [LARGE SCALE GENOMIC DNA]</scope>
    <source>
        <strain evidence="2">B31</strain>
    </source>
</reference>
<accession>V5RHY6</accession>
<evidence type="ECO:0008006" key="4">
    <source>
        <dbReference type="Google" id="ProtNLM"/>
    </source>
</evidence>